<dbReference type="AlphaFoldDB" id="A0A8J4T8V6"/>
<evidence type="ECO:0000313" key="1">
    <source>
        <dbReference type="EMBL" id="KAF5396914.1"/>
    </source>
</evidence>
<dbReference type="Proteomes" id="UP000748531">
    <property type="component" value="Unassembled WGS sequence"/>
</dbReference>
<feature type="non-terminal residue" evidence="1">
    <location>
        <position position="1"/>
    </location>
</feature>
<organism evidence="1 2">
    <name type="scientific">Paragonimus heterotremus</name>
    <dbReference type="NCBI Taxonomy" id="100268"/>
    <lineage>
        <taxon>Eukaryota</taxon>
        <taxon>Metazoa</taxon>
        <taxon>Spiralia</taxon>
        <taxon>Lophotrochozoa</taxon>
        <taxon>Platyhelminthes</taxon>
        <taxon>Trematoda</taxon>
        <taxon>Digenea</taxon>
        <taxon>Plagiorchiida</taxon>
        <taxon>Troglotremata</taxon>
        <taxon>Troglotrematidae</taxon>
        <taxon>Paragonimus</taxon>
    </lineage>
</organism>
<gene>
    <name evidence="1" type="ORF">PHET_06794</name>
</gene>
<sequence length="55" mass="6115">VRLSTVPLTVIPLSVYALVGRIPSYKILAIQQKVCSVSTLEESVWSFLSNLLHMN</sequence>
<accession>A0A8J4T8V6</accession>
<reference evidence="1" key="1">
    <citation type="submission" date="2019-05" db="EMBL/GenBank/DDBJ databases">
        <title>Annotation for the trematode Paragonimus heterotremus.</title>
        <authorList>
            <person name="Choi Y.-J."/>
        </authorList>
    </citation>
    <scope>NUCLEOTIDE SEQUENCE</scope>
    <source>
        <strain evidence="1">LC</strain>
    </source>
</reference>
<comment type="caution">
    <text evidence="1">The sequence shown here is derived from an EMBL/GenBank/DDBJ whole genome shotgun (WGS) entry which is preliminary data.</text>
</comment>
<dbReference type="EMBL" id="LUCH01007101">
    <property type="protein sequence ID" value="KAF5396914.1"/>
    <property type="molecule type" value="Genomic_DNA"/>
</dbReference>
<proteinExistence type="predicted"/>
<evidence type="ECO:0000313" key="2">
    <source>
        <dbReference type="Proteomes" id="UP000748531"/>
    </source>
</evidence>
<keyword evidence="2" id="KW-1185">Reference proteome</keyword>
<name>A0A8J4T8V6_9TREM</name>
<protein>
    <submittedName>
        <fullName evidence="1">Uncharacterized protein</fullName>
    </submittedName>
</protein>